<proteinExistence type="predicted"/>
<keyword evidence="1" id="KW-0812">Transmembrane</keyword>
<keyword evidence="4" id="KW-1185">Reference proteome</keyword>
<dbReference type="HOGENOM" id="CLU_1841490_0_0_0"/>
<name>R4PYF6_9BACT</name>
<organism evidence="3 4">
    <name type="scientific">Candidatus Saccharimonas aalborgensis</name>
    <dbReference type="NCBI Taxonomy" id="1332188"/>
    <lineage>
        <taxon>Bacteria</taxon>
        <taxon>Candidatus Saccharimonadota</taxon>
        <taxon>Candidatus Saccharimonadia</taxon>
        <taxon>Candidatus Saccharimonadales</taxon>
        <taxon>Candidatus Saccharimonadaceae</taxon>
        <taxon>Candidatus Saccharimonas</taxon>
    </lineage>
</organism>
<reference evidence="3 4" key="1">
    <citation type="journal article" date="2013" name="Nat. Biotechnol.">
        <title>Genome sequences of rare, uncultured bacteria obtained by differential coverage binning of multiple metagenomes.</title>
        <authorList>
            <person name="Albertsen M."/>
            <person name="Hugenholtz P."/>
            <person name="Skarshewski A."/>
            <person name="Nielsen K.L."/>
            <person name="Tyson G.W."/>
            <person name="Nielsen P.H."/>
        </authorList>
    </citation>
    <scope>NUCLEOTIDE SEQUENCE [LARGE SCALE GENOMIC DNA]</scope>
    <source>
        <strain evidence="3">TM71</strain>
    </source>
</reference>
<evidence type="ECO:0008006" key="5">
    <source>
        <dbReference type="Google" id="ProtNLM"/>
    </source>
</evidence>
<feature type="transmembrane region" description="Helical" evidence="1">
    <location>
        <begin position="66"/>
        <end position="91"/>
    </location>
</feature>
<protein>
    <recommendedName>
        <fullName evidence="5">Integral membrane protein</fullName>
    </recommendedName>
</protein>
<feature type="chain" id="PRO_5004377665" description="Integral membrane protein" evidence="2">
    <location>
        <begin position="30"/>
        <end position="140"/>
    </location>
</feature>
<dbReference type="OrthoDB" id="9788110at2"/>
<keyword evidence="1" id="KW-1133">Transmembrane helix</keyword>
<evidence type="ECO:0000313" key="4">
    <source>
        <dbReference type="Proteomes" id="UP000013893"/>
    </source>
</evidence>
<dbReference type="EMBL" id="CP005957">
    <property type="protein sequence ID" value="AGL62241.1"/>
    <property type="molecule type" value="Genomic_DNA"/>
</dbReference>
<evidence type="ECO:0000313" key="3">
    <source>
        <dbReference type="EMBL" id="AGL62241.1"/>
    </source>
</evidence>
<dbReference type="Proteomes" id="UP000013893">
    <property type="component" value="Chromosome"/>
</dbReference>
<feature type="transmembrane region" description="Helical" evidence="1">
    <location>
        <begin position="117"/>
        <end position="138"/>
    </location>
</feature>
<dbReference type="RefSeq" id="WP_015641691.1">
    <property type="nucleotide sequence ID" value="NC_021219.1"/>
</dbReference>
<accession>R4PYF6</accession>
<dbReference type="InterPro" id="IPR043993">
    <property type="entry name" value="T4SS_pilin"/>
</dbReference>
<gene>
    <name evidence="3" type="ORF">L336_0537</name>
</gene>
<dbReference type="PROSITE" id="PS51257">
    <property type="entry name" value="PROKAR_LIPOPROTEIN"/>
    <property type="match status" value="1"/>
</dbReference>
<feature type="signal peptide" evidence="2">
    <location>
        <begin position="1"/>
        <end position="29"/>
    </location>
</feature>
<dbReference type="STRING" id="1332188.L336_0537"/>
<sequence length="140" mass="14696">MIRSIYLALSLIVVSITTSFMIASTPVSAACSPDTLLGVPAWYRNLQNGDCSIKFPGNADGDMSRFIWMIVLNILQAALVVVAYIAIFFIIKGGFMYITSAGSTDGMASAKKTITNAIIGLIICIAAASIVNAIAGLIKG</sequence>
<evidence type="ECO:0000256" key="1">
    <source>
        <dbReference type="SAM" id="Phobius"/>
    </source>
</evidence>
<dbReference type="KEGG" id="saal:L336_0537"/>
<keyword evidence="1" id="KW-0472">Membrane</keyword>
<dbReference type="AlphaFoldDB" id="R4PYF6"/>
<evidence type="ECO:0000256" key="2">
    <source>
        <dbReference type="SAM" id="SignalP"/>
    </source>
</evidence>
<dbReference type="Pfam" id="PF18895">
    <property type="entry name" value="T4SS_pilin"/>
    <property type="match status" value="1"/>
</dbReference>
<keyword evidence="2" id="KW-0732">Signal</keyword>